<dbReference type="GO" id="GO:0006031">
    <property type="term" value="P:chitin biosynthetic process"/>
    <property type="evidence" value="ECO:0007669"/>
    <property type="project" value="TreeGrafter"/>
</dbReference>
<dbReference type="InterPro" id="IPR004835">
    <property type="entry name" value="Chitin_synth"/>
</dbReference>
<organism evidence="9 10">
    <name type="scientific">Coemansia guatemalensis</name>
    <dbReference type="NCBI Taxonomy" id="2761395"/>
    <lineage>
        <taxon>Eukaryota</taxon>
        <taxon>Fungi</taxon>
        <taxon>Fungi incertae sedis</taxon>
        <taxon>Zoopagomycota</taxon>
        <taxon>Kickxellomycotina</taxon>
        <taxon>Kickxellomycetes</taxon>
        <taxon>Kickxellales</taxon>
        <taxon>Kickxellaceae</taxon>
        <taxon>Coemansia</taxon>
    </lineage>
</organism>
<evidence type="ECO:0000256" key="7">
    <source>
        <dbReference type="SAM" id="Phobius"/>
    </source>
</evidence>
<dbReference type="Proteomes" id="UP001140094">
    <property type="component" value="Unassembled WGS sequence"/>
</dbReference>
<proteinExistence type="predicted"/>
<feature type="transmembrane region" description="Helical" evidence="7">
    <location>
        <begin position="50"/>
        <end position="71"/>
    </location>
</feature>
<dbReference type="GO" id="GO:0004100">
    <property type="term" value="F:chitin synthase activity"/>
    <property type="evidence" value="ECO:0007669"/>
    <property type="project" value="InterPro"/>
</dbReference>
<feature type="transmembrane region" description="Helical" evidence="7">
    <location>
        <begin position="20"/>
        <end position="44"/>
    </location>
</feature>
<gene>
    <name evidence="9" type="ORF">H4R20_004672</name>
</gene>
<dbReference type="EMBL" id="JANBUO010001308">
    <property type="protein sequence ID" value="KAJ2798840.1"/>
    <property type="molecule type" value="Genomic_DNA"/>
</dbReference>
<dbReference type="Pfam" id="PF03142">
    <property type="entry name" value="Chitin_synth_2"/>
    <property type="match status" value="1"/>
</dbReference>
<evidence type="ECO:0000256" key="1">
    <source>
        <dbReference type="ARBA" id="ARBA00004651"/>
    </source>
</evidence>
<evidence type="ECO:0000259" key="8">
    <source>
        <dbReference type="PROSITE" id="PS51998"/>
    </source>
</evidence>
<dbReference type="SUPFAM" id="SSF109715">
    <property type="entry name" value="DEK C-terminal domain"/>
    <property type="match status" value="1"/>
</dbReference>
<sequence length="402" mass="44208">LMFLQDMCGFCCFSMRFVVFLDLFGTITMPTTLFYFAYLIYVAVTGLADVGYISLILIGCIYGVQAIIFILRREWQHIGWMLIYIMAYPLWAFVLPIYSFWHMDDFSWGNTRVVVGDGKRKIIIQDDKEFDPASIPQRRWREYEMELNAAGVLNAPPPNMNPNAGSTTKEDERMSMYSRQSAAMMSQFHTGSVYGYPGTGHMIDHYTMSRPGTPGTITPGGADHRYSMAAAVANPLSTFSQYGAPDNAAGMYGAAGAVSAGASNMARAQSPAAMTTRPHTVMSVSATSQISPLYQPASGSHDYGAGTMASSSSAALDMHQRPASSFVVPHSSSYLLQTDQTADMPSDAQIVDAIRRILATSDLTVMTKKKIRQQLAQEFNADISNRKDFISTTIDRTLSGQM</sequence>
<evidence type="ECO:0000256" key="4">
    <source>
        <dbReference type="ARBA" id="ARBA00022692"/>
    </source>
</evidence>
<accession>A0A9W8HRP2</accession>
<comment type="subcellular location">
    <subcellularLocation>
        <location evidence="1">Cell membrane</location>
        <topology evidence="1">Multi-pass membrane protein</topology>
    </subcellularLocation>
</comment>
<dbReference type="AlphaFoldDB" id="A0A9W8HRP2"/>
<protein>
    <recommendedName>
        <fullName evidence="8">DEK-C domain-containing protein</fullName>
    </recommendedName>
</protein>
<evidence type="ECO:0000313" key="10">
    <source>
        <dbReference type="Proteomes" id="UP001140094"/>
    </source>
</evidence>
<reference evidence="9" key="1">
    <citation type="submission" date="2022-07" db="EMBL/GenBank/DDBJ databases">
        <title>Phylogenomic reconstructions and comparative analyses of Kickxellomycotina fungi.</title>
        <authorList>
            <person name="Reynolds N.K."/>
            <person name="Stajich J.E."/>
            <person name="Barry K."/>
            <person name="Grigoriev I.V."/>
            <person name="Crous P."/>
            <person name="Smith M.E."/>
        </authorList>
    </citation>
    <scope>NUCLEOTIDE SEQUENCE</scope>
    <source>
        <strain evidence="9">NRRL 1565</strain>
    </source>
</reference>
<feature type="domain" description="DEK-C" evidence="8">
    <location>
        <begin position="344"/>
        <end position="399"/>
    </location>
</feature>
<comment type="caution">
    <text evidence="9">The sequence shown here is derived from an EMBL/GenBank/DDBJ whole genome shotgun (WGS) entry which is preliminary data.</text>
</comment>
<name>A0A9W8HRP2_9FUNG</name>
<keyword evidence="7" id="KW-1133">Transmembrane helix</keyword>
<dbReference type="Gene3D" id="1.10.10.60">
    <property type="entry name" value="Homeodomain-like"/>
    <property type="match status" value="1"/>
</dbReference>
<evidence type="ECO:0000256" key="3">
    <source>
        <dbReference type="ARBA" id="ARBA00022679"/>
    </source>
</evidence>
<dbReference type="OrthoDB" id="370884at2759"/>
<keyword evidence="2" id="KW-1003">Cell membrane</keyword>
<dbReference type="GO" id="GO:0005886">
    <property type="term" value="C:plasma membrane"/>
    <property type="evidence" value="ECO:0007669"/>
    <property type="project" value="UniProtKB-SubCell"/>
</dbReference>
<evidence type="ECO:0000256" key="6">
    <source>
        <dbReference type="ARBA" id="ARBA00023180"/>
    </source>
</evidence>
<dbReference type="PROSITE" id="PS51998">
    <property type="entry name" value="DEK_C"/>
    <property type="match status" value="1"/>
</dbReference>
<evidence type="ECO:0000256" key="2">
    <source>
        <dbReference type="ARBA" id="ARBA00022475"/>
    </source>
</evidence>
<dbReference type="InterPro" id="IPR014876">
    <property type="entry name" value="DEK_C"/>
</dbReference>
<evidence type="ECO:0000313" key="9">
    <source>
        <dbReference type="EMBL" id="KAJ2798840.1"/>
    </source>
</evidence>
<feature type="transmembrane region" description="Helical" evidence="7">
    <location>
        <begin position="78"/>
        <end position="101"/>
    </location>
</feature>
<dbReference type="Pfam" id="PF08766">
    <property type="entry name" value="DEK_C"/>
    <property type="match status" value="1"/>
</dbReference>
<keyword evidence="3" id="KW-0808">Transferase</keyword>
<dbReference type="PANTHER" id="PTHR22914">
    <property type="entry name" value="CHITIN SYNTHASE"/>
    <property type="match status" value="1"/>
</dbReference>
<dbReference type="GO" id="GO:0031505">
    <property type="term" value="P:fungal-type cell wall organization"/>
    <property type="evidence" value="ECO:0007669"/>
    <property type="project" value="TreeGrafter"/>
</dbReference>
<keyword evidence="6" id="KW-0325">Glycoprotein</keyword>
<keyword evidence="4 7" id="KW-0812">Transmembrane</keyword>
<keyword evidence="5 7" id="KW-0472">Membrane</keyword>
<evidence type="ECO:0000256" key="5">
    <source>
        <dbReference type="ARBA" id="ARBA00023136"/>
    </source>
</evidence>
<dbReference type="PANTHER" id="PTHR22914:SF13">
    <property type="entry name" value="CHITIN SYNTHASE"/>
    <property type="match status" value="1"/>
</dbReference>
<feature type="non-terminal residue" evidence="9">
    <location>
        <position position="1"/>
    </location>
</feature>
<dbReference type="GO" id="GO:0030428">
    <property type="term" value="C:cell septum"/>
    <property type="evidence" value="ECO:0007669"/>
    <property type="project" value="TreeGrafter"/>
</dbReference>
<keyword evidence="10" id="KW-1185">Reference proteome</keyword>